<sequence>MRHSDFSGMASTKHRVVQNLPTKKRVEQITAVSLSDFYSSEDAKAFSLSWEFLEQSFMERTKIIKSQIDGLAVSQLSLYMIFLKSKNFLMKLVECHK</sequence>
<evidence type="ECO:0000313" key="1">
    <source>
        <dbReference type="Proteomes" id="UP000046393"/>
    </source>
</evidence>
<dbReference type="AlphaFoldDB" id="A0A0N5AEC7"/>
<proteinExistence type="predicted"/>
<dbReference type="WBParaSite" id="SMUV_0000257601-mRNA-1">
    <property type="protein sequence ID" value="SMUV_0000257601-mRNA-1"/>
    <property type="gene ID" value="SMUV_0000257601"/>
</dbReference>
<evidence type="ECO:0000313" key="2">
    <source>
        <dbReference type="WBParaSite" id="SMUV_0000257601-mRNA-1"/>
    </source>
</evidence>
<name>A0A0N5AEC7_9BILA</name>
<accession>A0A0N5AEC7</accession>
<protein>
    <submittedName>
        <fullName evidence="2">Uncharacterized protein</fullName>
    </submittedName>
</protein>
<reference evidence="2" key="1">
    <citation type="submission" date="2017-02" db="UniProtKB">
        <authorList>
            <consortium name="WormBaseParasite"/>
        </authorList>
    </citation>
    <scope>IDENTIFICATION</scope>
</reference>
<keyword evidence="1" id="KW-1185">Reference proteome</keyword>
<organism evidence="1 2">
    <name type="scientific">Syphacia muris</name>
    <dbReference type="NCBI Taxonomy" id="451379"/>
    <lineage>
        <taxon>Eukaryota</taxon>
        <taxon>Metazoa</taxon>
        <taxon>Ecdysozoa</taxon>
        <taxon>Nematoda</taxon>
        <taxon>Chromadorea</taxon>
        <taxon>Rhabditida</taxon>
        <taxon>Spirurina</taxon>
        <taxon>Oxyuridomorpha</taxon>
        <taxon>Oxyuroidea</taxon>
        <taxon>Oxyuridae</taxon>
        <taxon>Syphacia</taxon>
    </lineage>
</organism>
<dbReference type="Proteomes" id="UP000046393">
    <property type="component" value="Unplaced"/>
</dbReference>